<accession>A0A8H6LAP6</accession>
<feature type="compositionally biased region" description="Low complexity" evidence="2">
    <location>
        <begin position="98"/>
        <end position="115"/>
    </location>
</feature>
<dbReference type="GO" id="GO:0005664">
    <property type="term" value="C:nuclear origin of replication recognition complex"/>
    <property type="evidence" value="ECO:0007669"/>
    <property type="project" value="UniProtKB-UniRule"/>
</dbReference>
<dbReference type="EMBL" id="JACCJC010000001">
    <property type="protein sequence ID" value="KAF6241694.1"/>
    <property type="molecule type" value="Genomic_DNA"/>
</dbReference>
<evidence type="ECO:0000256" key="1">
    <source>
        <dbReference type="RuleBase" id="RU368084"/>
    </source>
</evidence>
<dbReference type="GO" id="GO:0003688">
    <property type="term" value="F:DNA replication origin binding"/>
    <property type="evidence" value="ECO:0007669"/>
    <property type="project" value="UniProtKB-UniRule"/>
</dbReference>
<keyword evidence="5" id="KW-1185">Reference proteome</keyword>
<proteinExistence type="inferred from homology"/>
<dbReference type="PANTHER" id="PTHR14052">
    <property type="entry name" value="ORIGIN RECOGNITION COMPLEX SUBUNIT 2"/>
    <property type="match status" value="1"/>
</dbReference>
<sequence length="515" mass="56727">MAGKRKRHGGEDAVDQGEVFSTRKRTCHAVLANPHHSGDDALSDIASPEGTPTKARRGRPPGSAQKAKALPNGVGSRSQQGTPLKSKGNDLVSTPVKAASGANGHGAVAAVGNADRSARRKSARSVVERTATDGFSDEEDVEEEDILARKIWDADEAESEDQQEEADGELRADDAVPTTPSKRKSGRRKKSPTPPQNLPPHEQYFWQHRPGKIKTSNNTLSSLSLLTHEEYHNQINAYEDPHASSYAFLHSLHSRSFPQWRFELSQSFNICLYGYGSKRRLVTAFAKYLHTTSRSDPPRILMVNGYTPTLTLRQVLSTLAPLVFDCTPSTIPSKLGTQPREILTTLLSQLNTSPPPSPYFVFINSLDAPPLRRSPTPSLLAQLAASPHIHLLATCDTPNFPLLWDTNLRDQYNFLFHDTTTFESYSPVEIGSVIDDVNELLGRSGRSVKGKEGVGFVLRSLPENARSLYRVLIAELLAAMDEEGGGEGGEWSIKCCIRKWWRSLYAAMRWGFASC</sequence>
<feature type="compositionally biased region" description="Basic residues" evidence="2">
    <location>
        <begin position="181"/>
        <end position="191"/>
    </location>
</feature>
<evidence type="ECO:0000256" key="2">
    <source>
        <dbReference type="SAM" id="MobiDB-lite"/>
    </source>
</evidence>
<dbReference type="OrthoDB" id="346673at2759"/>
<evidence type="ECO:0000259" key="3">
    <source>
        <dbReference type="Pfam" id="PF04084"/>
    </source>
</evidence>
<dbReference type="Proteomes" id="UP000578531">
    <property type="component" value="Unassembled WGS sequence"/>
</dbReference>
<comment type="caution">
    <text evidence="4">The sequence shown here is derived from an EMBL/GenBank/DDBJ whole genome shotgun (WGS) entry which is preliminary data.</text>
</comment>
<comment type="subunit">
    <text evidence="1">Component of the origin recognition complex (ORC).</text>
</comment>
<feature type="region of interest" description="Disordered" evidence="2">
    <location>
        <begin position="25"/>
        <end position="203"/>
    </location>
</feature>
<dbReference type="InterPro" id="IPR056772">
    <property type="entry name" value="RecA-like_ORC2"/>
</dbReference>
<comment type="subcellular location">
    <subcellularLocation>
        <location evidence="1">Nucleus</location>
    </subcellularLocation>
</comment>
<feature type="compositionally biased region" description="Acidic residues" evidence="2">
    <location>
        <begin position="154"/>
        <end position="167"/>
    </location>
</feature>
<dbReference type="InterPro" id="IPR007220">
    <property type="entry name" value="ORC2"/>
</dbReference>
<keyword evidence="1" id="KW-0235">DNA replication</keyword>
<feature type="compositionally biased region" description="Acidic residues" evidence="2">
    <location>
        <begin position="135"/>
        <end position="145"/>
    </location>
</feature>
<feature type="domain" description="Origin recognition complex subunit 2 RecA-like" evidence="3">
    <location>
        <begin position="247"/>
        <end position="419"/>
    </location>
</feature>
<protein>
    <recommendedName>
        <fullName evidence="1">Origin recognition complex subunit 2</fullName>
    </recommendedName>
</protein>
<dbReference type="GeneID" id="59282085"/>
<reference evidence="4 5" key="1">
    <citation type="journal article" date="2020" name="Genomics">
        <title>Complete, high-quality genomes from long-read metagenomic sequencing of two wolf lichen thalli reveals enigmatic genome architecture.</title>
        <authorList>
            <person name="McKenzie S.K."/>
            <person name="Walston R.F."/>
            <person name="Allen J.L."/>
        </authorList>
    </citation>
    <scope>NUCLEOTIDE SEQUENCE [LARGE SCALE GENOMIC DNA]</scope>
    <source>
        <strain evidence="4">WasteWater2</strain>
    </source>
</reference>
<gene>
    <name evidence="4" type="ORF">HO173_000405</name>
</gene>
<dbReference type="GO" id="GO:0006260">
    <property type="term" value="P:DNA replication"/>
    <property type="evidence" value="ECO:0007669"/>
    <property type="project" value="UniProtKB-UniRule"/>
</dbReference>
<comment type="similarity">
    <text evidence="1">Belongs to the ORC2 family.</text>
</comment>
<keyword evidence="1" id="KW-0539">Nucleus</keyword>
<evidence type="ECO:0000313" key="4">
    <source>
        <dbReference type="EMBL" id="KAF6241694.1"/>
    </source>
</evidence>
<comment type="function">
    <text evidence="1">Component of the origin recognition complex (ORC) that binds origins of replication. DNA-binding is ATP-dependent. ORC is required to assemble the pre-replication complex necessary to initiate DNA replication.</text>
</comment>
<organism evidence="4 5">
    <name type="scientific">Letharia columbiana</name>
    <dbReference type="NCBI Taxonomy" id="112416"/>
    <lineage>
        <taxon>Eukaryota</taxon>
        <taxon>Fungi</taxon>
        <taxon>Dikarya</taxon>
        <taxon>Ascomycota</taxon>
        <taxon>Pezizomycotina</taxon>
        <taxon>Lecanoromycetes</taxon>
        <taxon>OSLEUM clade</taxon>
        <taxon>Lecanoromycetidae</taxon>
        <taxon>Lecanorales</taxon>
        <taxon>Lecanorineae</taxon>
        <taxon>Parmeliaceae</taxon>
        <taxon>Letharia</taxon>
    </lineage>
</organism>
<dbReference type="Pfam" id="PF04084">
    <property type="entry name" value="RecA-like_ORC2"/>
    <property type="match status" value="1"/>
</dbReference>
<name>A0A8H6LAP6_9LECA</name>
<evidence type="ECO:0000313" key="5">
    <source>
        <dbReference type="Proteomes" id="UP000578531"/>
    </source>
</evidence>
<dbReference type="PANTHER" id="PTHR14052:SF0">
    <property type="entry name" value="ORIGIN RECOGNITION COMPLEX SUBUNIT 2"/>
    <property type="match status" value="1"/>
</dbReference>
<dbReference type="AlphaFoldDB" id="A0A8H6LAP6"/>
<dbReference type="RefSeq" id="XP_037170934.1">
    <property type="nucleotide sequence ID" value="XM_037302355.1"/>
</dbReference>